<dbReference type="PANTHER" id="PTHR37314">
    <property type="entry name" value="SLR0142 PROTEIN"/>
    <property type="match status" value="1"/>
</dbReference>
<evidence type="ECO:0000256" key="1">
    <source>
        <dbReference type="SAM" id="MobiDB-lite"/>
    </source>
</evidence>
<dbReference type="eggNOG" id="ENOG502S46C">
    <property type="taxonomic scope" value="Eukaryota"/>
</dbReference>
<proteinExistence type="predicted"/>
<evidence type="ECO:0000313" key="5">
    <source>
        <dbReference type="EMBL" id="KNC98489.1"/>
    </source>
</evidence>
<keyword evidence="2" id="KW-0472">Membrane</keyword>
<dbReference type="PANTHER" id="PTHR37314:SF4">
    <property type="entry name" value="UPF0700 TRANSMEMBRANE PROTEIN YOAK"/>
    <property type="match status" value="1"/>
</dbReference>
<keyword evidence="2" id="KW-0812">Transmembrane</keyword>
<name>A0A0L0HA95_SPIPD</name>
<keyword evidence="2" id="KW-1133">Transmembrane helix</keyword>
<feature type="transmembrane region" description="Helical" evidence="2">
    <location>
        <begin position="12"/>
        <end position="37"/>
    </location>
</feature>
<dbReference type="EMBL" id="KQ257460">
    <property type="protein sequence ID" value="KNC98490.1"/>
    <property type="molecule type" value="Genomic_DNA"/>
</dbReference>
<feature type="transmembrane region" description="Helical" evidence="2">
    <location>
        <begin position="93"/>
        <end position="111"/>
    </location>
</feature>
<evidence type="ECO:0000256" key="2">
    <source>
        <dbReference type="SAM" id="Phobius"/>
    </source>
</evidence>
<dbReference type="RefSeq" id="XP_016606530.1">
    <property type="nucleotide sequence ID" value="XM_016754392.1"/>
</dbReference>
<dbReference type="EMBL" id="KQ257460">
    <property type="protein sequence ID" value="KNC98488.1"/>
    <property type="molecule type" value="Genomic_DNA"/>
</dbReference>
<feature type="transmembrane region" description="Helical" evidence="2">
    <location>
        <begin position="49"/>
        <end position="73"/>
    </location>
</feature>
<dbReference type="OrthoDB" id="5591616at2759"/>
<dbReference type="VEuPathDB" id="FungiDB:SPPG_06187"/>
<evidence type="ECO:0000313" key="6">
    <source>
        <dbReference type="EMBL" id="KNC98490.1"/>
    </source>
</evidence>
<protein>
    <submittedName>
        <fullName evidence="5 6">Permease</fullName>
    </submittedName>
    <submittedName>
        <fullName evidence="4">Permease, variant 2</fullName>
    </submittedName>
    <submittedName>
        <fullName evidence="3">Permease, variant 3</fullName>
    </submittedName>
</protein>
<dbReference type="RefSeq" id="XP_016606529.1">
    <property type="nucleotide sequence ID" value="XM_016754391.1"/>
</dbReference>
<feature type="transmembrane region" description="Helical" evidence="2">
    <location>
        <begin position="201"/>
        <end position="221"/>
    </location>
</feature>
<organism evidence="6 7">
    <name type="scientific">Spizellomyces punctatus (strain DAOM BR117)</name>
    <dbReference type="NCBI Taxonomy" id="645134"/>
    <lineage>
        <taxon>Eukaryota</taxon>
        <taxon>Fungi</taxon>
        <taxon>Fungi incertae sedis</taxon>
        <taxon>Chytridiomycota</taxon>
        <taxon>Chytridiomycota incertae sedis</taxon>
        <taxon>Chytridiomycetes</taxon>
        <taxon>Spizellomycetales</taxon>
        <taxon>Spizellomycetaceae</taxon>
        <taxon>Spizellomyces</taxon>
    </lineage>
</organism>
<reference evidence="6 7" key="1">
    <citation type="submission" date="2009-08" db="EMBL/GenBank/DDBJ databases">
        <title>The Genome Sequence of Spizellomyces punctatus strain DAOM BR117.</title>
        <authorList>
            <consortium name="The Broad Institute Genome Sequencing Platform"/>
            <person name="Russ C."/>
            <person name="Cuomo C."/>
            <person name="Shea T."/>
            <person name="Young S.K."/>
            <person name="Zeng Q."/>
            <person name="Koehrsen M."/>
            <person name="Haas B."/>
            <person name="Borodovsky M."/>
            <person name="Guigo R."/>
            <person name="Alvarado L."/>
            <person name="Berlin A."/>
            <person name="Bochicchio J."/>
            <person name="Borenstein D."/>
            <person name="Chapman S."/>
            <person name="Chen Z."/>
            <person name="Engels R."/>
            <person name="Freedman E."/>
            <person name="Gellesch M."/>
            <person name="Goldberg J."/>
            <person name="Griggs A."/>
            <person name="Gujja S."/>
            <person name="Heiman D."/>
            <person name="Hepburn T."/>
            <person name="Howarth C."/>
            <person name="Jen D."/>
            <person name="Larson L."/>
            <person name="Lewis B."/>
            <person name="Mehta T."/>
            <person name="Park D."/>
            <person name="Pearson M."/>
            <person name="Roberts A."/>
            <person name="Saif S."/>
            <person name="Shenoy N."/>
            <person name="Sisk P."/>
            <person name="Stolte C."/>
            <person name="Sykes S."/>
            <person name="Thomson T."/>
            <person name="Walk T."/>
            <person name="White J."/>
            <person name="Yandava C."/>
            <person name="Burger G."/>
            <person name="Gray M.W."/>
            <person name="Holland P.W.H."/>
            <person name="King N."/>
            <person name="Lang F.B.F."/>
            <person name="Roger A.J."/>
            <person name="Ruiz-Trillo I."/>
            <person name="Lander E."/>
            <person name="Nusbaum C."/>
        </authorList>
    </citation>
    <scope>NUCLEOTIDE SEQUENCE [LARGE SCALE GENOMIC DNA]</scope>
    <source>
        <strain evidence="6 7">DAOM BR117</strain>
    </source>
</reference>
<dbReference type="RefSeq" id="XP_016606528.1">
    <property type="nucleotide sequence ID" value="XM_016754390.1"/>
</dbReference>
<dbReference type="EMBL" id="KQ257460">
    <property type="protein sequence ID" value="KNC98489.1"/>
    <property type="molecule type" value="Genomic_DNA"/>
</dbReference>
<dbReference type="OMA" id="DFARTNT"/>
<keyword evidence="7" id="KW-1185">Reference proteome</keyword>
<gene>
    <name evidence="6" type="ORF">SPPG_06187</name>
</gene>
<feature type="compositionally biased region" description="Polar residues" evidence="1">
    <location>
        <begin position="317"/>
        <end position="332"/>
    </location>
</feature>
<dbReference type="Pfam" id="PF06912">
    <property type="entry name" value="DUF1275"/>
    <property type="match status" value="1"/>
</dbReference>
<dbReference type="Proteomes" id="UP000053201">
    <property type="component" value="Unassembled WGS sequence"/>
</dbReference>
<dbReference type="EMBL" id="KQ257460">
    <property type="protein sequence ID" value="KNC98487.1"/>
    <property type="molecule type" value="Genomic_DNA"/>
</dbReference>
<dbReference type="InterPro" id="IPR010699">
    <property type="entry name" value="DUF1275"/>
</dbReference>
<evidence type="ECO:0000313" key="3">
    <source>
        <dbReference type="EMBL" id="KNC98487.1"/>
    </source>
</evidence>
<feature type="transmembrane region" description="Helical" evidence="2">
    <location>
        <begin position="176"/>
        <end position="195"/>
    </location>
</feature>
<dbReference type="RefSeq" id="XP_016606527.1">
    <property type="nucleotide sequence ID" value="XM_016754389.1"/>
</dbReference>
<evidence type="ECO:0000313" key="7">
    <source>
        <dbReference type="Proteomes" id="UP000053201"/>
    </source>
</evidence>
<accession>A0A0L0HA95</accession>
<dbReference type="AlphaFoldDB" id="A0A0L0HA95"/>
<evidence type="ECO:0000313" key="4">
    <source>
        <dbReference type="EMBL" id="KNC98488.1"/>
    </source>
</evidence>
<sequence length="359" mass="37984">MNNFAQREFNSIVIGGSVLALNAGFINVVTLAGVFTVTVSHHTGNVSRIAMALLNADITTLALVTSILFSYMFGSFIAGFMVGDNKFRLGRGYGYALILESACLFASFVFLRRELIVGEWCAAFACGLQNALATSYSGAVVRTTHMTGICTDIGNILGQACRLDTKAELWRLKVHVPLLISYLIGGILGQLSYSFLHEKSLLLPCFFTGGVACVYLSLPFVKEATAVLQETAAQMGLVGAHPAVEVRIVGDPSKHDVFAKLTGRNVDLDIKNFLADIDDDEETGNAGSAKRASVGAGESVKVASLGRQEMEKVGAGTRSSRAGSLTIATTPFGQGEYKGQHGGGSVEVLYASPSSSSLM</sequence>
<dbReference type="GeneID" id="27689512"/>
<feature type="region of interest" description="Disordered" evidence="1">
    <location>
        <begin position="310"/>
        <end position="359"/>
    </location>
</feature>